<organism evidence="3 4">
    <name type="scientific">Hymenoscyphus fraxineus</name>
    <dbReference type="NCBI Taxonomy" id="746836"/>
    <lineage>
        <taxon>Eukaryota</taxon>
        <taxon>Fungi</taxon>
        <taxon>Dikarya</taxon>
        <taxon>Ascomycota</taxon>
        <taxon>Pezizomycotina</taxon>
        <taxon>Leotiomycetes</taxon>
        <taxon>Helotiales</taxon>
        <taxon>Helotiaceae</taxon>
        <taxon>Hymenoscyphus</taxon>
    </lineage>
</organism>
<dbReference type="Proteomes" id="UP000696280">
    <property type="component" value="Unassembled WGS sequence"/>
</dbReference>
<evidence type="ECO:0000256" key="1">
    <source>
        <dbReference type="SAM" id="Phobius"/>
    </source>
</evidence>
<dbReference type="PANTHER" id="PTHR40845:SF1">
    <property type="match status" value="1"/>
</dbReference>
<reference evidence="3" key="1">
    <citation type="submission" date="2021-07" db="EMBL/GenBank/DDBJ databases">
        <authorList>
            <person name="Durling M."/>
        </authorList>
    </citation>
    <scope>NUCLEOTIDE SEQUENCE</scope>
</reference>
<accession>A0A9N9L1A0</accession>
<keyword evidence="1" id="KW-1133">Transmembrane helix</keyword>
<dbReference type="OrthoDB" id="3478218at2759"/>
<dbReference type="EMBL" id="CAJVRL010000080">
    <property type="protein sequence ID" value="CAG8957614.1"/>
    <property type="molecule type" value="Genomic_DNA"/>
</dbReference>
<evidence type="ECO:0000313" key="4">
    <source>
        <dbReference type="Proteomes" id="UP000696280"/>
    </source>
</evidence>
<proteinExistence type="predicted"/>
<dbReference type="AlphaFoldDB" id="A0A9N9L1A0"/>
<evidence type="ECO:0000259" key="2">
    <source>
        <dbReference type="Pfam" id="PF25411"/>
    </source>
</evidence>
<gene>
    <name evidence="3" type="ORF">HYFRA_00010481</name>
</gene>
<dbReference type="PANTHER" id="PTHR40845">
    <property type="match status" value="1"/>
</dbReference>
<feature type="domain" description="DUF7888" evidence="2">
    <location>
        <begin position="167"/>
        <end position="290"/>
    </location>
</feature>
<feature type="transmembrane region" description="Helical" evidence="1">
    <location>
        <begin position="12"/>
        <end position="32"/>
    </location>
</feature>
<name>A0A9N9L1A0_9HELO</name>
<keyword evidence="1" id="KW-0812">Transmembrane</keyword>
<feature type="transmembrane region" description="Helical" evidence="1">
    <location>
        <begin position="87"/>
        <end position="108"/>
    </location>
</feature>
<keyword evidence="1" id="KW-0472">Membrane</keyword>
<protein>
    <recommendedName>
        <fullName evidence="2">DUF7888 domain-containing protein</fullName>
    </recommendedName>
</protein>
<keyword evidence="4" id="KW-1185">Reference proteome</keyword>
<dbReference type="InterPro" id="IPR057210">
    <property type="entry name" value="DUF7888"/>
</dbReference>
<dbReference type="Pfam" id="PF25411">
    <property type="entry name" value="DUF7888"/>
    <property type="match status" value="1"/>
</dbReference>
<sequence>MIICEPEMRRNQVWTVLYLYTRAFQVSFPSFFCFPADFVWSLPFVQLPLHTIVFIISLSTSPLYLIKKLISAFRTHNILKIYIMRRSSVVTAIISCLSSLPTTTASLIPIDARSSVSLIDSPQIIEERDSETFKAIGKEIGKEIQKQVISAVVSSAIAGAIGGGNPLFSFVAKQAVKQAVDVLQDLGEWDGARQKFTQEVTSQMWGMNPSPETIVATVCYNKGYDVSDKSKIVSLMDVDFKLGKFNTDYDCMYLEGPIQFWTRGDGGYQNLCYRKGPSCSYDDNTGDLNCAAIGQPPPGNGDPEHNRIHSKLHGRTELDVF</sequence>
<evidence type="ECO:0000313" key="3">
    <source>
        <dbReference type="EMBL" id="CAG8957614.1"/>
    </source>
</evidence>
<feature type="transmembrane region" description="Helical" evidence="1">
    <location>
        <begin position="44"/>
        <end position="66"/>
    </location>
</feature>
<comment type="caution">
    <text evidence="3">The sequence shown here is derived from an EMBL/GenBank/DDBJ whole genome shotgun (WGS) entry which is preliminary data.</text>
</comment>